<protein>
    <recommendedName>
        <fullName evidence="4">HTH marR-type domain-containing protein</fullName>
    </recommendedName>
</protein>
<dbReference type="GO" id="GO:0003700">
    <property type="term" value="F:DNA-binding transcription factor activity"/>
    <property type="evidence" value="ECO:0007669"/>
    <property type="project" value="InterPro"/>
</dbReference>
<dbReference type="CDD" id="cd00090">
    <property type="entry name" value="HTH_ARSR"/>
    <property type="match status" value="1"/>
</dbReference>
<name>A0A6V8MT18_9BACT</name>
<sequence length="148" mass="15960">MNTPGKSANEIAELVAAQCIAGRARRLNRVITGLYDRALQPYGIKINQASILVCLLTVGDASPGEIGARLQMEKSTVSRTVDRMAKSGWIQVSGKGPGQIVRVTESGRQLMVDCHEQWQEAQQRALALLGEEGASSLKAIADRLRVSC</sequence>
<keyword evidence="2" id="KW-0238">DNA-binding</keyword>
<dbReference type="PANTHER" id="PTHR42756">
    <property type="entry name" value="TRANSCRIPTIONAL REGULATOR, MARR"/>
    <property type="match status" value="1"/>
</dbReference>
<evidence type="ECO:0000313" key="5">
    <source>
        <dbReference type="EMBL" id="GFO63192.1"/>
    </source>
</evidence>
<dbReference type="PANTHER" id="PTHR42756:SF1">
    <property type="entry name" value="TRANSCRIPTIONAL REPRESSOR OF EMRAB OPERON"/>
    <property type="match status" value="1"/>
</dbReference>
<feature type="domain" description="HTH marR-type" evidence="4">
    <location>
        <begin position="37"/>
        <end position="134"/>
    </location>
</feature>
<evidence type="ECO:0000256" key="2">
    <source>
        <dbReference type="ARBA" id="ARBA00023125"/>
    </source>
</evidence>
<organism evidence="5 6">
    <name type="scientific">Geomonas paludis</name>
    <dbReference type="NCBI Taxonomy" id="2740185"/>
    <lineage>
        <taxon>Bacteria</taxon>
        <taxon>Pseudomonadati</taxon>
        <taxon>Thermodesulfobacteriota</taxon>
        <taxon>Desulfuromonadia</taxon>
        <taxon>Geobacterales</taxon>
        <taxon>Geobacteraceae</taxon>
        <taxon>Geomonas</taxon>
    </lineage>
</organism>
<proteinExistence type="predicted"/>
<evidence type="ECO:0000256" key="3">
    <source>
        <dbReference type="ARBA" id="ARBA00023163"/>
    </source>
</evidence>
<dbReference type="SMART" id="SM00347">
    <property type="entry name" value="HTH_MARR"/>
    <property type="match status" value="1"/>
</dbReference>
<dbReference type="Pfam" id="PF01047">
    <property type="entry name" value="MarR"/>
    <property type="match status" value="1"/>
</dbReference>
<dbReference type="GO" id="GO:0003677">
    <property type="term" value="F:DNA binding"/>
    <property type="evidence" value="ECO:0007669"/>
    <property type="project" value="UniProtKB-KW"/>
</dbReference>
<reference evidence="6" key="1">
    <citation type="submission" date="2020-06" db="EMBL/GenBank/DDBJ databases">
        <title>Draft genomic sequecing of Geomonas sp. Red736.</title>
        <authorList>
            <person name="Itoh H."/>
            <person name="Xu Z.X."/>
            <person name="Ushijima N."/>
            <person name="Masuda Y."/>
            <person name="Shiratori Y."/>
            <person name="Senoo K."/>
        </authorList>
    </citation>
    <scope>NUCLEOTIDE SEQUENCE [LARGE SCALE GENOMIC DNA]</scope>
    <source>
        <strain evidence="6">Red736</strain>
    </source>
</reference>
<dbReference type="AlphaFoldDB" id="A0A6V8MT18"/>
<dbReference type="RefSeq" id="WP_183345918.1">
    <property type="nucleotide sequence ID" value="NZ_BLXY01000001.1"/>
</dbReference>
<gene>
    <name evidence="5" type="ORF">GMPD_11110</name>
</gene>
<evidence type="ECO:0000313" key="6">
    <source>
        <dbReference type="Proteomes" id="UP000568888"/>
    </source>
</evidence>
<evidence type="ECO:0000256" key="1">
    <source>
        <dbReference type="ARBA" id="ARBA00023015"/>
    </source>
</evidence>
<keyword evidence="1" id="KW-0805">Transcription regulation</keyword>
<dbReference type="InterPro" id="IPR000835">
    <property type="entry name" value="HTH_MarR-typ"/>
</dbReference>
<dbReference type="Gene3D" id="1.10.10.10">
    <property type="entry name" value="Winged helix-like DNA-binding domain superfamily/Winged helix DNA-binding domain"/>
    <property type="match status" value="1"/>
</dbReference>
<dbReference type="InterPro" id="IPR036390">
    <property type="entry name" value="WH_DNA-bd_sf"/>
</dbReference>
<dbReference type="EMBL" id="BLXY01000001">
    <property type="protein sequence ID" value="GFO63192.1"/>
    <property type="molecule type" value="Genomic_DNA"/>
</dbReference>
<keyword evidence="3" id="KW-0804">Transcription</keyword>
<dbReference type="SUPFAM" id="SSF46785">
    <property type="entry name" value="Winged helix' DNA-binding domain"/>
    <property type="match status" value="1"/>
</dbReference>
<comment type="caution">
    <text evidence="5">The sequence shown here is derived from an EMBL/GenBank/DDBJ whole genome shotgun (WGS) entry which is preliminary data.</text>
</comment>
<dbReference type="InterPro" id="IPR011991">
    <property type="entry name" value="ArsR-like_HTH"/>
</dbReference>
<dbReference type="InterPro" id="IPR036388">
    <property type="entry name" value="WH-like_DNA-bd_sf"/>
</dbReference>
<evidence type="ECO:0000259" key="4">
    <source>
        <dbReference type="SMART" id="SM00347"/>
    </source>
</evidence>
<accession>A0A6V8MT18</accession>
<dbReference type="Proteomes" id="UP000568888">
    <property type="component" value="Unassembled WGS sequence"/>
</dbReference>